<keyword evidence="3 6" id="KW-1133">Transmembrane helix</keyword>
<feature type="compositionally biased region" description="Low complexity" evidence="5">
    <location>
        <begin position="286"/>
        <end position="299"/>
    </location>
</feature>
<feature type="region of interest" description="Disordered" evidence="5">
    <location>
        <begin position="282"/>
        <end position="318"/>
    </location>
</feature>
<dbReference type="OrthoDB" id="2563978at2759"/>
<evidence type="ECO:0000256" key="4">
    <source>
        <dbReference type="ARBA" id="ARBA00023136"/>
    </source>
</evidence>
<feature type="compositionally biased region" description="Low complexity" evidence="5">
    <location>
        <begin position="586"/>
        <end position="600"/>
    </location>
</feature>
<evidence type="ECO:0000256" key="5">
    <source>
        <dbReference type="SAM" id="MobiDB-lite"/>
    </source>
</evidence>
<feature type="region of interest" description="Disordered" evidence="5">
    <location>
        <begin position="717"/>
        <end position="930"/>
    </location>
</feature>
<gene>
    <name evidence="7" type="ORF">SCHPADRAFT_929812</name>
</gene>
<feature type="region of interest" description="Disordered" evidence="5">
    <location>
        <begin position="230"/>
        <end position="264"/>
    </location>
</feature>
<dbReference type="GO" id="GO:0016020">
    <property type="term" value="C:membrane"/>
    <property type="evidence" value="ECO:0007669"/>
    <property type="project" value="UniProtKB-SubCell"/>
</dbReference>
<organism evidence="7 8">
    <name type="scientific">Schizopora paradoxa</name>
    <dbReference type="NCBI Taxonomy" id="27342"/>
    <lineage>
        <taxon>Eukaryota</taxon>
        <taxon>Fungi</taxon>
        <taxon>Dikarya</taxon>
        <taxon>Basidiomycota</taxon>
        <taxon>Agaricomycotina</taxon>
        <taxon>Agaricomycetes</taxon>
        <taxon>Hymenochaetales</taxon>
        <taxon>Schizoporaceae</taxon>
        <taxon>Schizopora</taxon>
    </lineage>
</organism>
<evidence type="ECO:0000313" key="7">
    <source>
        <dbReference type="EMBL" id="KLO11543.1"/>
    </source>
</evidence>
<dbReference type="InParanoid" id="A0A0H2RQ02"/>
<feature type="compositionally biased region" description="Low complexity" evidence="5">
    <location>
        <begin position="772"/>
        <end position="783"/>
    </location>
</feature>
<dbReference type="GO" id="GO:0071944">
    <property type="term" value="C:cell periphery"/>
    <property type="evidence" value="ECO:0007669"/>
    <property type="project" value="UniProtKB-ARBA"/>
</dbReference>
<feature type="compositionally biased region" description="Low complexity" evidence="5">
    <location>
        <begin position="755"/>
        <end position="764"/>
    </location>
</feature>
<feature type="compositionally biased region" description="Polar residues" evidence="5">
    <location>
        <begin position="889"/>
        <end position="903"/>
    </location>
</feature>
<evidence type="ECO:0000256" key="3">
    <source>
        <dbReference type="ARBA" id="ARBA00022989"/>
    </source>
</evidence>
<feature type="region of interest" description="Disordered" evidence="5">
    <location>
        <begin position="84"/>
        <end position="126"/>
    </location>
</feature>
<proteinExistence type="predicted"/>
<dbReference type="AlphaFoldDB" id="A0A0H2RQ02"/>
<comment type="subcellular location">
    <subcellularLocation>
        <location evidence="1">Membrane</location>
        <topology evidence="1">Single-pass membrane protein</topology>
    </subcellularLocation>
</comment>
<accession>A0A0H2RQ02</accession>
<feature type="compositionally biased region" description="Polar residues" evidence="5">
    <location>
        <begin position="470"/>
        <end position="481"/>
    </location>
</feature>
<reference evidence="7 8" key="1">
    <citation type="submission" date="2015-04" db="EMBL/GenBank/DDBJ databases">
        <title>Complete genome sequence of Schizopora paradoxa KUC8140, a cosmopolitan wood degrader in East Asia.</title>
        <authorList>
            <consortium name="DOE Joint Genome Institute"/>
            <person name="Min B."/>
            <person name="Park H."/>
            <person name="Jang Y."/>
            <person name="Kim J.-J."/>
            <person name="Kim K.H."/>
            <person name="Pangilinan J."/>
            <person name="Lipzen A."/>
            <person name="Riley R."/>
            <person name="Grigoriev I.V."/>
            <person name="Spatafora J.W."/>
            <person name="Choi I.-G."/>
        </authorList>
    </citation>
    <scope>NUCLEOTIDE SEQUENCE [LARGE SCALE GENOMIC DNA]</scope>
    <source>
        <strain evidence="7 8">KUC8140</strain>
    </source>
</reference>
<feature type="compositionally biased region" description="Polar residues" evidence="5">
    <location>
        <begin position="505"/>
        <end position="533"/>
    </location>
</feature>
<dbReference type="InterPro" id="IPR051694">
    <property type="entry name" value="Immunoregulatory_rcpt-like"/>
</dbReference>
<feature type="region of interest" description="Disordered" evidence="5">
    <location>
        <begin position="466"/>
        <end position="631"/>
    </location>
</feature>
<dbReference type="STRING" id="27342.A0A0H2RQ02"/>
<feature type="region of interest" description="Disordered" evidence="5">
    <location>
        <begin position="420"/>
        <end position="442"/>
    </location>
</feature>
<feature type="compositionally biased region" description="Low complexity" evidence="5">
    <location>
        <begin position="84"/>
        <end position="114"/>
    </location>
</feature>
<evidence type="ECO:0000256" key="1">
    <source>
        <dbReference type="ARBA" id="ARBA00004167"/>
    </source>
</evidence>
<feature type="compositionally biased region" description="Polar residues" evidence="5">
    <location>
        <begin position="917"/>
        <end position="929"/>
    </location>
</feature>
<feature type="compositionally biased region" description="Basic and acidic residues" evidence="5">
    <location>
        <begin position="203"/>
        <end position="213"/>
    </location>
</feature>
<protein>
    <submittedName>
        <fullName evidence="7">Uncharacterized protein</fullName>
    </submittedName>
</protein>
<feature type="compositionally biased region" description="Basic and acidic residues" evidence="5">
    <location>
        <begin position="815"/>
        <end position="825"/>
    </location>
</feature>
<feature type="compositionally biased region" description="Low complexity" evidence="5">
    <location>
        <begin position="904"/>
        <end position="915"/>
    </location>
</feature>
<evidence type="ECO:0000313" key="8">
    <source>
        <dbReference type="Proteomes" id="UP000053477"/>
    </source>
</evidence>
<feature type="region of interest" description="Disordered" evidence="5">
    <location>
        <begin position="191"/>
        <end position="213"/>
    </location>
</feature>
<sequence>MAASVTLPTQALPPYLSASSFTVTDVGGAVSTGVSTVEVPLTYFGPSIPLGPDDVWTFGGSTSPASTASTSSSSSSTALSTTATSAIPSTTQSVTSPLTSATSSVLSSGSQSSVNPMSTSAMGGSKKHLSGGAIGGIVIAAVVLTIVLVTLLCLLAVRRRRRRNQEHMYENPNMSDFVIVDAEGQPRVAGEGVARPQGEEEDSFLRAGDEAPDMRERGARLVSARASSGAETIGTIPAPEGVIPTALSTGASPPDPAFPPGLGKRANSPFFHASASSLFFNPSRGPDPSVAAPAAGSGASKRDSASTQQSSGRSLPPIQGAIIPRHELLQMEGQWNQEAAEAGALGAVAAHRGVTEMGERVVTDEDYPGTPLRPPPILNPDAIRPTTRPDSTALSIPDTPGSEDERATFLTARRVRMDEAGPSTLITRDEGTSTSPSAWVSGVSGLGLAGLARLSRLSWFQRMEAMRGSPGQSGSSESDNGNGTGRRSRTTSPAPGLGVPRPLSHLSTGSKASRASSTGESNYHDAQSTISTGSGHGHRDNGQFEIIPPVPVRSGSTPEGAAHSPSPQRDAGEREHDLPTIPEPTQPSSSPSRSQRNSQTDNALLDILDTPVPRPTSSQFSSTSSRDVTGPVLPPGLEHLAVANVQSWRESGSDMPSPTSLTGSGGTVPFGVPAANPDILEDEPPRPRAGWTHLRSVAGATVDAARRATLGQSLLIDIDDNTNPLPDARTQYASERGSVHSLPTSLPGPVHGRLSPFSGGSNSHSHSHSRHTPSSFGSGSSRSHFSRDESSNSHGHNGGSQQQLHHSSSITSGEQQRRFSRREPGEPLASASMQSLSAFGPAPANDHDHASTSTPARLSAIGGGGIRLVGSSPSSQAHGPPPDLDPDATFSTVTGATGVTSQTSMSSLSGASHHSTVLDSDQTEGQTPEQIVHMIVPIEP</sequence>
<dbReference type="Proteomes" id="UP000053477">
    <property type="component" value="Unassembled WGS sequence"/>
</dbReference>
<feature type="compositionally biased region" description="Low complexity" evidence="5">
    <location>
        <begin position="792"/>
        <end position="809"/>
    </location>
</feature>
<keyword evidence="2 6" id="KW-0812">Transmembrane</keyword>
<evidence type="ECO:0000256" key="2">
    <source>
        <dbReference type="ARBA" id="ARBA00022692"/>
    </source>
</evidence>
<dbReference type="PANTHER" id="PTHR15549:SF26">
    <property type="entry name" value="AXIAL BUDDING PATTERN PROTEIN 2-RELATED"/>
    <property type="match status" value="1"/>
</dbReference>
<evidence type="ECO:0000256" key="6">
    <source>
        <dbReference type="SAM" id="Phobius"/>
    </source>
</evidence>
<dbReference type="PANTHER" id="PTHR15549">
    <property type="entry name" value="PAIRED IMMUNOGLOBULIN-LIKE TYPE 2 RECEPTOR"/>
    <property type="match status" value="1"/>
</dbReference>
<dbReference type="EMBL" id="KQ085997">
    <property type="protein sequence ID" value="KLO11543.1"/>
    <property type="molecule type" value="Genomic_DNA"/>
</dbReference>
<feature type="region of interest" description="Disordered" evidence="5">
    <location>
        <begin position="364"/>
        <end position="404"/>
    </location>
</feature>
<feature type="transmembrane region" description="Helical" evidence="6">
    <location>
        <begin position="133"/>
        <end position="157"/>
    </location>
</feature>
<keyword evidence="4 6" id="KW-0472">Membrane</keyword>
<keyword evidence="8" id="KW-1185">Reference proteome</keyword>
<name>A0A0H2RQ02_9AGAM</name>
<feature type="compositionally biased region" description="Low complexity" evidence="5">
    <location>
        <begin position="616"/>
        <end position="625"/>
    </location>
</feature>